<reference evidence="1" key="1">
    <citation type="journal article" date="2020" name="mSystems">
        <title>Genome- and Community-Level Interaction Insights into Carbon Utilization and Element Cycling Functions of Hydrothermarchaeota in Hydrothermal Sediment.</title>
        <authorList>
            <person name="Zhou Z."/>
            <person name="Liu Y."/>
            <person name="Xu W."/>
            <person name="Pan J."/>
            <person name="Luo Z.H."/>
            <person name="Li M."/>
        </authorList>
    </citation>
    <scope>NUCLEOTIDE SEQUENCE [LARGE SCALE GENOMIC DNA]</scope>
    <source>
        <strain evidence="1">HyVt-570</strain>
    </source>
</reference>
<proteinExistence type="predicted"/>
<gene>
    <name evidence="1" type="ORF">ENK37_11590</name>
</gene>
<comment type="caution">
    <text evidence="1">The sequence shown here is derived from an EMBL/GenBank/DDBJ whole genome shotgun (WGS) entry which is preliminary data.</text>
</comment>
<dbReference type="Pfam" id="PF02643">
    <property type="entry name" value="DUF192"/>
    <property type="match status" value="1"/>
</dbReference>
<accession>A0A7C4V827</accession>
<dbReference type="PANTHER" id="PTHR37953">
    <property type="entry name" value="UPF0127 PROTEIN MJ1496"/>
    <property type="match status" value="1"/>
</dbReference>
<dbReference type="EMBL" id="DRPZ01000290">
    <property type="protein sequence ID" value="HGY10671.1"/>
    <property type="molecule type" value="Genomic_DNA"/>
</dbReference>
<sequence>MARMKWLVIGLVVALATYGYFAATQLRLEAAPPPLQLRERVLYVTTPTQTYELTVEVAETPEQQMRGLMYREALAEDRGMVFLFPRATDAGFWMKNTKIPLSIAFFDKKGRIVRILDMDPCTLPPEQADRCPVYAPGLAYVGALEVNQGWFESRGVREGDSISFGPWK</sequence>
<name>A0A7C4V827_9DEIN</name>
<protein>
    <submittedName>
        <fullName evidence="1">DUF192 domain-containing protein</fullName>
    </submittedName>
</protein>
<dbReference type="PANTHER" id="PTHR37953:SF1">
    <property type="entry name" value="UPF0127 PROTEIN MJ1496"/>
    <property type="match status" value="1"/>
</dbReference>
<dbReference type="InterPro" id="IPR038695">
    <property type="entry name" value="Saro_0823-like_sf"/>
</dbReference>
<dbReference type="Proteomes" id="UP000885759">
    <property type="component" value="Unassembled WGS sequence"/>
</dbReference>
<organism evidence="1">
    <name type="scientific">Oceanithermus profundus</name>
    <dbReference type="NCBI Taxonomy" id="187137"/>
    <lineage>
        <taxon>Bacteria</taxon>
        <taxon>Thermotogati</taxon>
        <taxon>Deinococcota</taxon>
        <taxon>Deinococci</taxon>
        <taxon>Thermales</taxon>
        <taxon>Thermaceae</taxon>
        <taxon>Oceanithermus</taxon>
    </lineage>
</organism>
<dbReference type="AlphaFoldDB" id="A0A7C4V827"/>
<dbReference type="InterPro" id="IPR003795">
    <property type="entry name" value="DUF192"/>
</dbReference>
<dbReference type="Gene3D" id="2.60.120.1140">
    <property type="entry name" value="Protein of unknown function DUF192"/>
    <property type="match status" value="1"/>
</dbReference>
<evidence type="ECO:0000313" key="1">
    <source>
        <dbReference type="EMBL" id="HGY10671.1"/>
    </source>
</evidence>